<dbReference type="EMBL" id="JAKCXM010005758">
    <property type="protein sequence ID" value="KAJ0388921.1"/>
    <property type="molecule type" value="Genomic_DNA"/>
</dbReference>
<sequence>MTLSLWQQSHCVKIVIIDNSNVRIDSLYMRPIFSGSTIDSNRDHDIQWWLNKNGVESMTSVANPPRKLEEMSNDEEMFIIYPNGTITNAADGHVMTESELEY</sequence>
<accession>A0AAD5L4A1</accession>
<name>A0AAD5L4A1_PYTIN</name>
<organism evidence="1 2">
    <name type="scientific">Pythium insidiosum</name>
    <name type="common">Pythiosis disease agent</name>
    <dbReference type="NCBI Taxonomy" id="114742"/>
    <lineage>
        <taxon>Eukaryota</taxon>
        <taxon>Sar</taxon>
        <taxon>Stramenopiles</taxon>
        <taxon>Oomycota</taxon>
        <taxon>Peronosporomycetes</taxon>
        <taxon>Pythiales</taxon>
        <taxon>Pythiaceae</taxon>
        <taxon>Pythium</taxon>
    </lineage>
</organism>
<gene>
    <name evidence="1" type="ORF">P43SY_011271</name>
</gene>
<evidence type="ECO:0000313" key="1">
    <source>
        <dbReference type="EMBL" id="KAJ0388921.1"/>
    </source>
</evidence>
<reference evidence="1" key="1">
    <citation type="submission" date="2021-12" db="EMBL/GenBank/DDBJ databases">
        <title>Prjna785345.</title>
        <authorList>
            <person name="Rujirawat T."/>
            <person name="Krajaejun T."/>
        </authorList>
    </citation>
    <scope>NUCLEOTIDE SEQUENCE</scope>
    <source>
        <strain evidence="1">Pi057C3</strain>
    </source>
</reference>
<keyword evidence="2" id="KW-1185">Reference proteome</keyword>
<proteinExistence type="predicted"/>
<comment type="caution">
    <text evidence="1">The sequence shown here is derived from an EMBL/GenBank/DDBJ whole genome shotgun (WGS) entry which is preliminary data.</text>
</comment>
<evidence type="ECO:0000313" key="2">
    <source>
        <dbReference type="Proteomes" id="UP001209570"/>
    </source>
</evidence>
<dbReference type="Proteomes" id="UP001209570">
    <property type="component" value="Unassembled WGS sequence"/>
</dbReference>
<dbReference type="AlphaFoldDB" id="A0AAD5L4A1"/>
<protein>
    <submittedName>
        <fullName evidence="1">Uncharacterized protein</fullName>
    </submittedName>
</protein>